<dbReference type="PROSITE" id="PS50823">
    <property type="entry name" value="KH_TYPE_2"/>
    <property type="match status" value="1"/>
</dbReference>
<keyword evidence="12" id="KW-1185">Reference proteome</keyword>
<keyword evidence="5 6" id="KW-0342">GTP-binding</keyword>
<dbReference type="InterPro" id="IPR030388">
    <property type="entry name" value="G_ERA_dom"/>
</dbReference>
<reference evidence="11" key="1">
    <citation type="submission" date="2022-08" db="EMBL/GenBank/DDBJ databases">
        <title>Complete genome sequence of Mycoplasma molare type strain H 542.</title>
        <authorList>
            <person name="Spergser J."/>
        </authorList>
    </citation>
    <scope>NUCLEOTIDE SEQUENCE</scope>
    <source>
        <strain evidence="11">H 542</strain>
    </source>
</reference>
<evidence type="ECO:0000256" key="4">
    <source>
        <dbReference type="ARBA" id="ARBA00022884"/>
    </source>
</evidence>
<comment type="similarity">
    <text evidence="1 6 7 8">Belongs to the TRAFAC class TrmE-Era-EngA-EngB-Septin-like GTPase superfamily. Era GTPase family.</text>
</comment>
<keyword evidence="6" id="KW-1003">Cell membrane</keyword>
<evidence type="ECO:0000256" key="8">
    <source>
        <dbReference type="RuleBase" id="RU003761"/>
    </source>
</evidence>
<evidence type="ECO:0000256" key="5">
    <source>
        <dbReference type="ARBA" id="ARBA00023134"/>
    </source>
</evidence>
<evidence type="ECO:0000313" key="11">
    <source>
        <dbReference type="EMBL" id="UWD34539.1"/>
    </source>
</evidence>
<evidence type="ECO:0000256" key="2">
    <source>
        <dbReference type="ARBA" id="ARBA00020484"/>
    </source>
</evidence>
<dbReference type="InterPro" id="IPR006073">
    <property type="entry name" value="GTP-bd"/>
</dbReference>
<organism evidence="11 12">
    <name type="scientific">Mesomycoplasma molare</name>
    <dbReference type="NCBI Taxonomy" id="171288"/>
    <lineage>
        <taxon>Bacteria</taxon>
        <taxon>Bacillati</taxon>
        <taxon>Mycoplasmatota</taxon>
        <taxon>Mycoplasmoidales</taxon>
        <taxon>Metamycoplasmataceae</taxon>
        <taxon>Mesomycoplasma</taxon>
    </lineage>
</organism>
<feature type="region of interest" description="G1" evidence="7">
    <location>
        <begin position="10"/>
        <end position="17"/>
    </location>
</feature>
<comment type="subcellular location">
    <subcellularLocation>
        <location evidence="6">Cytoplasm</location>
    </subcellularLocation>
    <subcellularLocation>
        <location evidence="6">Cell membrane</location>
        <topology evidence="6">Peripheral membrane protein</topology>
    </subcellularLocation>
</comment>
<dbReference type="Proteomes" id="UP001058364">
    <property type="component" value="Chromosome"/>
</dbReference>
<feature type="region of interest" description="G3" evidence="7">
    <location>
        <begin position="57"/>
        <end position="60"/>
    </location>
</feature>
<evidence type="ECO:0000259" key="10">
    <source>
        <dbReference type="PROSITE" id="PS51713"/>
    </source>
</evidence>
<dbReference type="Pfam" id="PF01926">
    <property type="entry name" value="MMR_HSR1"/>
    <property type="match status" value="1"/>
</dbReference>
<dbReference type="PANTHER" id="PTHR42698:SF1">
    <property type="entry name" value="GTPASE ERA, MITOCHONDRIAL"/>
    <property type="match status" value="1"/>
</dbReference>
<keyword evidence="6" id="KW-0472">Membrane</keyword>
<evidence type="ECO:0000256" key="6">
    <source>
        <dbReference type="HAMAP-Rule" id="MF_00367"/>
    </source>
</evidence>
<dbReference type="EMBL" id="CP103423">
    <property type="protein sequence ID" value="UWD34539.1"/>
    <property type="molecule type" value="Genomic_DNA"/>
</dbReference>
<feature type="binding site" evidence="6">
    <location>
        <begin position="118"/>
        <end position="121"/>
    </location>
    <ligand>
        <name>GTP</name>
        <dbReference type="ChEBI" id="CHEBI:37565"/>
    </ligand>
</feature>
<gene>
    <name evidence="6 11" type="primary">era</name>
    <name evidence="11" type="ORF">NX772_01775</name>
</gene>
<dbReference type="Pfam" id="PF07650">
    <property type="entry name" value="KH_2"/>
    <property type="match status" value="1"/>
</dbReference>
<feature type="binding site" evidence="6">
    <location>
        <begin position="10"/>
        <end position="17"/>
    </location>
    <ligand>
        <name>GTP</name>
        <dbReference type="ChEBI" id="CHEBI:37565"/>
    </ligand>
</feature>
<dbReference type="NCBIfam" id="TIGR00436">
    <property type="entry name" value="era"/>
    <property type="match status" value="1"/>
</dbReference>
<keyword evidence="4 6" id="KW-0694">RNA-binding</keyword>
<comment type="subunit">
    <text evidence="6">Monomer.</text>
</comment>
<dbReference type="InterPro" id="IPR005662">
    <property type="entry name" value="GTPase_Era-like"/>
</dbReference>
<dbReference type="InterPro" id="IPR005225">
    <property type="entry name" value="Small_GTP-bd"/>
</dbReference>
<feature type="domain" description="Era-type G" evidence="10">
    <location>
        <begin position="2"/>
        <end position="168"/>
    </location>
</feature>
<evidence type="ECO:0000256" key="7">
    <source>
        <dbReference type="PROSITE-ProRule" id="PRU01050"/>
    </source>
</evidence>
<dbReference type="PROSITE" id="PS51713">
    <property type="entry name" value="G_ERA"/>
    <property type="match status" value="1"/>
</dbReference>
<feature type="region of interest" description="G4" evidence="7">
    <location>
        <begin position="118"/>
        <end position="121"/>
    </location>
</feature>
<protein>
    <recommendedName>
        <fullName evidence="2 6">GTPase Era</fullName>
    </recommendedName>
</protein>
<dbReference type="InterPro" id="IPR004044">
    <property type="entry name" value="KH_dom_type_2"/>
</dbReference>
<evidence type="ECO:0000259" key="9">
    <source>
        <dbReference type="PROSITE" id="PS50823"/>
    </source>
</evidence>
<keyword evidence="3 6" id="KW-0547">Nucleotide-binding</keyword>
<evidence type="ECO:0000256" key="1">
    <source>
        <dbReference type="ARBA" id="ARBA00007921"/>
    </source>
</evidence>
<name>A0ABY5TZS6_9BACT</name>
<dbReference type="InterPro" id="IPR015946">
    <property type="entry name" value="KH_dom-like_a/b"/>
</dbReference>
<dbReference type="CDD" id="cd22534">
    <property type="entry name" value="KH-II_Era"/>
    <property type="match status" value="1"/>
</dbReference>
<keyword evidence="6" id="KW-0699">rRNA-binding</keyword>
<sequence>MKTCFVAIIGRPNVGKSSLLNSILNYNLSIVSPKPQTTRDKINGIYNENDYQIIFIDTPGIHKSQQKLGDALNNNSYDSLKDADLILFLQPADQEIGKGDLMIIDKIKNFKNKIALITKVDQIEDKKILENKAFQLKNNGFNLILGTSINYKQTINDLILEIKKYAYESEPFYSTEDITDVSMRFMAKEIIRKNAINLLKDEIPHNIAVIIDDFIEESEDFFQINATIYVSRDSQKGIVIGKNGSMIKQIGINSRKELEENFSAKINLTTNVKVSKNWVNNEKIIKKMGY</sequence>
<dbReference type="HAMAP" id="MF_00367">
    <property type="entry name" value="GTPase_Era"/>
    <property type="match status" value="1"/>
</dbReference>
<dbReference type="SUPFAM" id="SSF52540">
    <property type="entry name" value="P-loop containing nucleoside triphosphate hydrolases"/>
    <property type="match status" value="1"/>
</dbReference>
<dbReference type="SUPFAM" id="SSF54814">
    <property type="entry name" value="Prokaryotic type KH domain (KH-domain type II)"/>
    <property type="match status" value="1"/>
</dbReference>
<feature type="binding site" evidence="6">
    <location>
        <begin position="57"/>
        <end position="61"/>
    </location>
    <ligand>
        <name>GTP</name>
        <dbReference type="ChEBI" id="CHEBI:37565"/>
    </ligand>
</feature>
<dbReference type="NCBIfam" id="TIGR00231">
    <property type="entry name" value="small_GTP"/>
    <property type="match status" value="1"/>
</dbReference>
<dbReference type="InterPro" id="IPR027417">
    <property type="entry name" value="P-loop_NTPase"/>
</dbReference>
<dbReference type="CDD" id="cd04163">
    <property type="entry name" value="Era"/>
    <property type="match status" value="1"/>
</dbReference>
<dbReference type="NCBIfam" id="NF000908">
    <property type="entry name" value="PRK00089.1"/>
    <property type="match status" value="1"/>
</dbReference>
<evidence type="ECO:0000313" key="12">
    <source>
        <dbReference type="Proteomes" id="UP001058364"/>
    </source>
</evidence>
<comment type="function">
    <text evidence="6">An essential GTPase that binds both GDP and GTP, with rapid nucleotide exchange. Plays a role in 16S rRNA processing and 30S ribosomal subunit biogenesis and possibly also in cell cycle regulation and energy metabolism.</text>
</comment>
<feature type="region of interest" description="G2" evidence="7">
    <location>
        <begin position="36"/>
        <end position="40"/>
    </location>
</feature>
<keyword evidence="6" id="KW-0690">Ribosome biogenesis</keyword>
<dbReference type="InterPro" id="IPR009019">
    <property type="entry name" value="KH_sf_prok-type"/>
</dbReference>
<dbReference type="Gene3D" id="3.30.300.20">
    <property type="match status" value="1"/>
</dbReference>
<accession>A0ABY5TZS6</accession>
<feature type="region of interest" description="G5" evidence="7">
    <location>
        <begin position="147"/>
        <end position="149"/>
    </location>
</feature>
<proteinExistence type="inferred from homology"/>
<keyword evidence="6" id="KW-0963">Cytoplasm</keyword>
<dbReference type="RefSeq" id="WP_027123265.1">
    <property type="nucleotide sequence ID" value="NZ_CP103423.1"/>
</dbReference>
<evidence type="ECO:0000256" key="3">
    <source>
        <dbReference type="ARBA" id="ARBA00022741"/>
    </source>
</evidence>
<dbReference type="Gene3D" id="3.40.50.300">
    <property type="entry name" value="P-loop containing nucleotide triphosphate hydrolases"/>
    <property type="match status" value="1"/>
</dbReference>
<feature type="domain" description="KH type-2" evidence="9">
    <location>
        <begin position="199"/>
        <end position="276"/>
    </location>
</feature>
<dbReference type="PANTHER" id="PTHR42698">
    <property type="entry name" value="GTPASE ERA"/>
    <property type="match status" value="1"/>
</dbReference>